<protein>
    <recommendedName>
        <fullName evidence="9">Carbohydrate sulfotransferase</fullName>
        <ecNumber evidence="9">2.8.2.-</ecNumber>
    </recommendedName>
</protein>
<dbReference type="PANTHER" id="PTHR12137:SF54">
    <property type="entry name" value="CARBOHYDRATE SULFOTRANSFERASE"/>
    <property type="match status" value="1"/>
</dbReference>
<dbReference type="InterPro" id="IPR018011">
    <property type="entry name" value="Carb_sulfotrans_8-10"/>
</dbReference>
<organism evidence="10 11">
    <name type="scientific">Owenia fusiformis</name>
    <name type="common">Polychaete worm</name>
    <dbReference type="NCBI Taxonomy" id="6347"/>
    <lineage>
        <taxon>Eukaryota</taxon>
        <taxon>Metazoa</taxon>
        <taxon>Spiralia</taxon>
        <taxon>Lophotrochozoa</taxon>
        <taxon>Annelida</taxon>
        <taxon>Polychaeta</taxon>
        <taxon>Sedentaria</taxon>
        <taxon>Canalipalpata</taxon>
        <taxon>Sabellida</taxon>
        <taxon>Oweniida</taxon>
        <taxon>Oweniidae</taxon>
        <taxon>Owenia</taxon>
    </lineage>
</organism>
<evidence type="ECO:0000313" key="11">
    <source>
        <dbReference type="Proteomes" id="UP000749559"/>
    </source>
</evidence>
<sequence>MCQLRSMFWGYAAFVVVVLLGYVYLSLNQVRVTKIVSRIPTPKKLFTKVVLHEDLITTVSTQKYRLGKIKEGCKKHKMLNFTKTPKLNNPYLFMFVDEKRKIVSCHVQKAGSTLLNRILAILIGDLPVTNPLNIPPYLAHNRNDLKSLNEYKPADAERILKTYYKYLFVRDPLSRLISFYEDKLYFPDNEFRSKFGRKMISVFRPNASAKSLRCGHDVTFKELFNSAINAGIFDSRPAFAHYGEQIHVCHPCQIEYDFIGKQETMISDIKELFRQINVSHLVNMTSTQEQRNIDAIVFKLHPSKNEWNKLIQCESQRELIHRI</sequence>
<comment type="similarity">
    <text evidence="2 9">Belongs to the sulfotransferase 2 family.</text>
</comment>
<keyword evidence="7 9" id="KW-0472">Membrane</keyword>
<evidence type="ECO:0000256" key="7">
    <source>
        <dbReference type="ARBA" id="ARBA00023136"/>
    </source>
</evidence>
<dbReference type="GO" id="GO:0000139">
    <property type="term" value="C:Golgi membrane"/>
    <property type="evidence" value="ECO:0007669"/>
    <property type="project" value="UniProtKB-SubCell"/>
</dbReference>
<dbReference type="OrthoDB" id="2019940at2759"/>
<keyword evidence="9" id="KW-0119">Carbohydrate metabolism</keyword>
<dbReference type="EMBL" id="CAIIXF020000004">
    <property type="protein sequence ID" value="CAH1782220.1"/>
    <property type="molecule type" value="Genomic_DNA"/>
</dbReference>
<dbReference type="GO" id="GO:0008146">
    <property type="term" value="F:sulfotransferase activity"/>
    <property type="evidence" value="ECO:0007669"/>
    <property type="project" value="InterPro"/>
</dbReference>
<dbReference type="Proteomes" id="UP000749559">
    <property type="component" value="Unassembled WGS sequence"/>
</dbReference>
<dbReference type="EC" id="2.8.2.-" evidence="9"/>
<keyword evidence="4 9" id="KW-0812">Transmembrane</keyword>
<evidence type="ECO:0000256" key="8">
    <source>
        <dbReference type="ARBA" id="ARBA00023180"/>
    </source>
</evidence>
<keyword evidence="3 9" id="KW-0808">Transferase</keyword>
<evidence type="ECO:0000256" key="1">
    <source>
        <dbReference type="ARBA" id="ARBA00004323"/>
    </source>
</evidence>
<accession>A0A8S4NPE6</accession>
<feature type="transmembrane region" description="Helical" evidence="9">
    <location>
        <begin position="6"/>
        <end position="25"/>
    </location>
</feature>
<dbReference type="Pfam" id="PF03567">
    <property type="entry name" value="Sulfotransfer_2"/>
    <property type="match status" value="1"/>
</dbReference>
<comment type="caution">
    <text evidence="10">The sequence shown here is derived from an EMBL/GenBank/DDBJ whole genome shotgun (WGS) entry which is preliminary data.</text>
</comment>
<keyword evidence="5 9" id="KW-1133">Transmembrane helix</keyword>
<dbReference type="GO" id="GO:0016051">
    <property type="term" value="P:carbohydrate biosynthetic process"/>
    <property type="evidence" value="ECO:0007669"/>
    <property type="project" value="InterPro"/>
</dbReference>
<proteinExistence type="inferred from homology"/>
<keyword evidence="9" id="KW-0735">Signal-anchor</keyword>
<evidence type="ECO:0000256" key="5">
    <source>
        <dbReference type="ARBA" id="ARBA00022989"/>
    </source>
</evidence>
<keyword evidence="11" id="KW-1185">Reference proteome</keyword>
<evidence type="ECO:0000256" key="6">
    <source>
        <dbReference type="ARBA" id="ARBA00023034"/>
    </source>
</evidence>
<keyword evidence="6 9" id="KW-0333">Golgi apparatus</keyword>
<comment type="subcellular location">
    <subcellularLocation>
        <location evidence="1 9">Golgi apparatus membrane</location>
        <topology evidence="1 9">Single-pass type II membrane protein</topology>
    </subcellularLocation>
</comment>
<evidence type="ECO:0000256" key="3">
    <source>
        <dbReference type="ARBA" id="ARBA00022679"/>
    </source>
</evidence>
<reference evidence="10" key="1">
    <citation type="submission" date="2022-03" db="EMBL/GenBank/DDBJ databases">
        <authorList>
            <person name="Martin C."/>
        </authorList>
    </citation>
    <scope>NUCLEOTIDE SEQUENCE</scope>
</reference>
<dbReference type="AlphaFoldDB" id="A0A8S4NPE6"/>
<evidence type="ECO:0000256" key="9">
    <source>
        <dbReference type="RuleBase" id="RU364020"/>
    </source>
</evidence>
<gene>
    <name evidence="10" type="ORF">OFUS_LOCUS8692</name>
</gene>
<evidence type="ECO:0000256" key="4">
    <source>
        <dbReference type="ARBA" id="ARBA00022692"/>
    </source>
</evidence>
<feature type="non-terminal residue" evidence="10">
    <location>
        <position position="323"/>
    </location>
</feature>
<evidence type="ECO:0000313" key="10">
    <source>
        <dbReference type="EMBL" id="CAH1782220.1"/>
    </source>
</evidence>
<dbReference type="InterPro" id="IPR005331">
    <property type="entry name" value="Sulfotransferase"/>
</dbReference>
<dbReference type="PANTHER" id="PTHR12137">
    <property type="entry name" value="CARBOHYDRATE SULFOTRANSFERASE"/>
    <property type="match status" value="1"/>
</dbReference>
<keyword evidence="8 9" id="KW-0325">Glycoprotein</keyword>
<evidence type="ECO:0000256" key="2">
    <source>
        <dbReference type="ARBA" id="ARBA00006339"/>
    </source>
</evidence>
<name>A0A8S4NPE6_OWEFU</name>